<evidence type="ECO:0000256" key="3">
    <source>
        <dbReference type="ARBA" id="ARBA00023038"/>
    </source>
</evidence>
<dbReference type="CDD" id="cd08368">
    <property type="entry name" value="LIM"/>
    <property type="match status" value="1"/>
</dbReference>
<accession>A0A0R3TMM6</accession>
<dbReference type="PROSITE" id="PS50023">
    <property type="entry name" value="LIM_DOMAIN_2"/>
    <property type="match status" value="1"/>
</dbReference>
<evidence type="ECO:0000313" key="9">
    <source>
        <dbReference type="WBParaSite" id="HNAJ_0000857601-mRNA-1"/>
    </source>
</evidence>
<dbReference type="Gene3D" id="2.10.110.10">
    <property type="entry name" value="Cysteine Rich Protein"/>
    <property type="match status" value="1"/>
</dbReference>
<keyword evidence="8" id="KW-1185">Reference proteome</keyword>
<dbReference type="InterPro" id="IPR001781">
    <property type="entry name" value="Znf_LIM"/>
</dbReference>
<dbReference type="Proteomes" id="UP000278807">
    <property type="component" value="Unassembled WGS sequence"/>
</dbReference>
<dbReference type="SMART" id="SM00132">
    <property type="entry name" value="LIM"/>
    <property type="match status" value="1"/>
</dbReference>
<dbReference type="WBParaSite" id="HNAJ_0000857601-mRNA-1">
    <property type="protein sequence ID" value="HNAJ_0000857601-mRNA-1"/>
    <property type="gene ID" value="HNAJ_0000857601"/>
</dbReference>
<dbReference type="GO" id="GO:0046872">
    <property type="term" value="F:metal ion binding"/>
    <property type="evidence" value="ECO:0007669"/>
    <property type="project" value="UniProtKB-KW"/>
</dbReference>
<feature type="compositionally biased region" description="Basic and acidic residues" evidence="5">
    <location>
        <begin position="230"/>
        <end position="251"/>
    </location>
</feature>
<dbReference type="EMBL" id="UZAE01012325">
    <property type="protein sequence ID" value="VDO04573.1"/>
    <property type="molecule type" value="Genomic_DNA"/>
</dbReference>
<gene>
    <name evidence="7" type="ORF">HNAJ_LOCUS8572</name>
</gene>
<evidence type="ECO:0000256" key="1">
    <source>
        <dbReference type="ARBA" id="ARBA00022723"/>
    </source>
</evidence>
<reference evidence="7 8" key="2">
    <citation type="submission" date="2018-11" db="EMBL/GenBank/DDBJ databases">
        <authorList>
            <consortium name="Pathogen Informatics"/>
        </authorList>
    </citation>
    <scope>NUCLEOTIDE SEQUENCE [LARGE SCALE GENOMIC DNA]</scope>
</reference>
<feature type="region of interest" description="Disordered" evidence="5">
    <location>
        <begin position="62"/>
        <end position="93"/>
    </location>
</feature>
<proteinExistence type="predicted"/>
<keyword evidence="2 4" id="KW-0862">Zinc</keyword>
<evidence type="ECO:0000256" key="5">
    <source>
        <dbReference type="SAM" id="MobiDB-lite"/>
    </source>
</evidence>
<evidence type="ECO:0000313" key="7">
    <source>
        <dbReference type="EMBL" id="VDO04573.1"/>
    </source>
</evidence>
<keyword evidence="1 4" id="KW-0479">Metal-binding</keyword>
<feature type="region of interest" description="Disordered" evidence="5">
    <location>
        <begin position="230"/>
        <end position="272"/>
    </location>
</feature>
<name>A0A0R3TMM6_RODNA</name>
<protein>
    <submittedName>
        <fullName evidence="9">LIM zinc-binding domain-containing protein</fullName>
    </submittedName>
</protein>
<keyword evidence="3 4" id="KW-0440">LIM domain</keyword>
<reference evidence="9" key="1">
    <citation type="submission" date="2017-02" db="UniProtKB">
        <authorList>
            <consortium name="WormBaseParasite"/>
        </authorList>
    </citation>
    <scope>IDENTIFICATION</scope>
</reference>
<organism evidence="9">
    <name type="scientific">Rodentolepis nana</name>
    <name type="common">Dwarf tapeworm</name>
    <name type="synonym">Hymenolepis nana</name>
    <dbReference type="NCBI Taxonomy" id="102285"/>
    <lineage>
        <taxon>Eukaryota</taxon>
        <taxon>Metazoa</taxon>
        <taxon>Spiralia</taxon>
        <taxon>Lophotrochozoa</taxon>
        <taxon>Platyhelminthes</taxon>
        <taxon>Cestoda</taxon>
        <taxon>Eucestoda</taxon>
        <taxon>Cyclophyllidea</taxon>
        <taxon>Hymenolepididae</taxon>
        <taxon>Rodentolepis</taxon>
    </lineage>
</organism>
<sequence>MLQVYLAMEQSAEEISAVQHHISFSENLSQAKLSSDELENMASEEELRNCELDAVLNNPVEHEKEDHFINQPTEEKAEKLSVSEESDYEEPKQINGASSAIIDETAPAVIMETQSPLLETSEHVVLSSQGKSIDDTKPVEGVALEKEEEHKCTKCLKCGELINLAENKINDFSPSPLHFHVNCFLCVHCNTPISDENYQLIEGKPFCKLHCDNPSSLQTPKEEEIHVPIEKHEDEKLKLESPRSVEEKEIKSNGQELQPEEEAPSADILPPTGSAKRLVEQWSNIEALKIGQSAANVSHQREVYDTLFSYAHEHLDDIWEFDIPTG</sequence>
<dbReference type="AlphaFoldDB" id="A0A0R3TMM6"/>
<dbReference type="PROSITE" id="PS00478">
    <property type="entry name" value="LIM_DOMAIN_1"/>
    <property type="match status" value="1"/>
</dbReference>
<feature type="domain" description="LIM zinc-binding" evidence="6">
    <location>
        <begin position="153"/>
        <end position="217"/>
    </location>
</feature>
<evidence type="ECO:0000256" key="2">
    <source>
        <dbReference type="ARBA" id="ARBA00022833"/>
    </source>
</evidence>
<evidence type="ECO:0000313" key="8">
    <source>
        <dbReference type="Proteomes" id="UP000278807"/>
    </source>
</evidence>
<dbReference type="OrthoDB" id="8062037at2759"/>
<evidence type="ECO:0000256" key="4">
    <source>
        <dbReference type="PROSITE-ProRule" id="PRU00125"/>
    </source>
</evidence>
<feature type="compositionally biased region" description="Basic and acidic residues" evidence="5">
    <location>
        <begin position="62"/>
        <end position="82"/>
    </location>
</feature>
<evidence type="ECO:0000259" key="6">
    <source>
        <dbReference type="PROSITE" id="PS50023"/>
    </source>
</evidence>
<dbReference type="Pfam" id="PF00412">
    <property type="entry name" value="LIM"/>
    <property type="match status" value="1"/>
</dbReference>